<comment type="caution">
    <text evidence="1">The sequence shown here is derived from an EMBL/GenBank/DDBJ whole genome shotgun (WGS) entry which is preliminary data.</text>
</comment>
<evidence type="ECO:0000313" key="1">
    <source>
        <dbReference type="EMBL" id="KAF7272977.1"/>
    </source>
</evidence>
<dbReference type="OrthoDB" id="6783391at2759"/>
<dbReference type="Proteomes" id="UP000625711">
    <property type="component" value="Unassembled WGS sequence"/>
</dbReference>
<dbReference type="EMBL" id="JAACXV010013626">
    <property type="protein sequence ID" value="KAF7272977.1"/>
    <property type="molecule type" value="Genomic_DNA"/>
</dbReference>
<reference evidence="1" key="1">
    <citation type="submission" date="2020-08" db="EMBL/GenBank/DDBJ databases">
        <title>Genome sequencing and assembly of the red palm weevil Rhynchophorus ferrugineus.</title>
        <authorList>
            <person name="Dias G.B."/>
            <person name="Bergman C.M."/>
            <person name="Manee M."/>
        </authorList>
    </citation>
    <scope>NUCLEOTIDE SEQUENCE</scope>
    <source>
        <strain evidence="1">AA-2017</strain>
        <tissue evidence="1">Whole larva</tissue>
    </source>
</reference>
<evidence type="ECO:0000313" key="2">
    <source>
        <dbReference type="Proteomes" id="UP000625711"/>
    </source>
</evidence>
<gene>
    <name evidence="1" type="ORF">GWI33_014277</name>
</gene>
<protein>
    <submittedName>
        <fullName evidence="1">Uncharacterized protein</fullName>
    </submittedName>
</protein>
<feature type="non-terminal residue" evidence="1">
    <location>
        <position position="1"/>
    </location>
</feature>
<name>A0A834I5D5_RHYFE</name>
<dbReference type="AlphaFoldDB" id="A0A834I5D5"/>
<proteinExistence type="predicted"/>
<organism evidence="1 2">
    <name type="scientific">Rhynchophorus ferrugineus</name>
    <name type="common">Red palm weevil</name>
    <name type="synonym">Curculio ferrugineus</name>
    <dbReference type="NCBI Taxonomy" id="354439"/>
    <lineage>
        <taxon>Eukaryota</taxon>
        <taxon>Metazoa</taxon>
        <taxon>Ecdysozoa</taxon>
        <taxon>Arthropoda</taxon>
        <taxon>Hexapoda</taxon>
        <taxon>Insecta</taxon>
        <taxon>Pterygota</taxon>
        <taxon>Neoptera</taxon>
        <taxon>Endopterygota</taxon>
        <taxon>Coleoptera</taxon>
        <taxon>Polyphaga</taxon>
        <taxon>Cucujiformia</taxon>
        <taxon>Curculionidae</taxon>
        <taxon>Dryophthorinae</taxon>
        <taxon>Rhynchophorus</taxon>
    </lineage>
</organism>
<keyword evidence="2" id="KW-1185">Reference proteome</keyword>
<sequence length="125" mass="13935">AFLKTMVLKGLPPLMVKYIISEYAKSTTITCDVSQKDPMSHMLFGFVIDGVFRRAPKEMGVKPLAVKAMGHQTEVAGDQHCTFALLHPAPIPTLKRRDPYRYLGISFKAEGRLNISVCSKVKEKP</sequence>
<accession>A0A834I5D5</accession>